<dbReference type="EMBL" id="VJMJ01000100">
    <property type="protein sequence ID" value="KAF0735314.1"/>
    <property type="molecule type" value="Genomic_DNA"/>
</dbReference>
<evidence type="ECO:0008006" key="3">
    <source>
        <dbReference type="Google" id="ProtNLM"/>
    </source>
</evidence>
<protein>
    <recommendedName>
        <fullName evidence="3">N-acetyltransferase domain-containing protein</fullName>
    </recommendedName>
</protein>
<organism evidence="1 2">
    <name type="scientific">Aphanomyces euteiches</name>
    <dbReference type="NCBI Taxonomy" id="100861"/>
    <lineage>
        <taxon>Eukaryota</taxon>
        <taxon>Sar</taxon>
        <taxon>Stramenopiles</taxon>
        <taxon>Oomycota</taxon>
        <taxon>Saprolegniomycetes</taxon>
        <taxon>Saprolegniales</taxon>
        <taxon>Verrucalvaceae</taxon>
        <taxon>Aphanomyces</taxon>
    </lineage>
</organism>
<proteinExistence type="predicted"/>
<gene>
    <name evidence="1" type="ORF">Ae201684_008226</name>
</gene>
<sequence>MVNLTLVSRSLCRAFVNYPVMKFAFQGYTDADQLKRLTALYNKVATASSMYGGVVEAEDGNGAVCWLPCNQYPLGVWKELKSGMRMLPFQVGFPLFRILRHYHESEKYAMEHASANAGWIWVVGVAPEGQGKGHCRRMMETAIETFILDRR</sequence>
<comment type="caution">
    <text evidence="1">The sequence shown here is derived from an EMBL/GenBank/DDBJ whole genome shotgun (WGS) entry which is preliminary data.</text>
</comment>
<dbReference type="CDD" id="cd04301">
    <property type="entry name" value="NAT_SF"/>
    <property type="match status" value="1"/>
</dbReference>
<evidence type="ECO:0000313" key="1">
    <source>
        <dbReference type="EMBL" id="KAF0735314.1"/>
    </source>
</evidence>
<dbReference type="SUPFAM" id="SSF55729">
    <property type="entry name" value="Acyl-CoA N-acyltransferases (Nat)"/>
    <property type="match status" value="1"/>
</dbReference>
<dbReference type="InterPro" id="IPR016181">
    <property type="entry name" value="Acyl_CoA_acyltransferase"/>
</dbReference>
<dbReference type="VEuPathDB" id="FungiDB:AeMF1_005299"/>
<reference evidence="1 2" key="1">
    <citation type="submission" date="2019-07" db="EMBL/GenBank/DDBJ databases">
        <title>Genomics analysis of Aphanomyces spp. identifies a new class of oomycete effector associated with host adaptation.</title>
        <authorList>
            <person name="Gaulin E."/>
        </authorList>
    </citation>
    <scope>NUCLEOTIDE SEQUENCE [LARGE SCALE GENOMIC DNA]</scope>
    <source>
        <strain evidence="1 2">ATCC 201684</strain>
    </source>
</reference>
<dbReference type="Proteomes" id="UP000481153">
    <property type="component" value="Unassembled WGS sequence"/>
</dbReference>
<accession>A0A6G0X666</accession>
<evidence type="ECO:0000313" key="2">
    <source>
        <dbReference type="Proteomes" id="UP000481153"/>
    </source>
</evidence>
<name>A0A6G0X666_9STRA</name>
<keyword evidence="2" id="KW-1185">Reference proteome</keyword>
<dbReference type="AlphaFoldDB" id="A0A6G0X666"/>
<dbReference type="Gene3D" id="3.40.630.30">
    <property type="match status" value="1"/>
</dbReference>